<reference evidence="4 5" key="1">
    <citation type="journal article" date="2015" name="Genome Biol. Evol.">
        <title>Comparative Genomics of a Bacterivorous Green Alga Reveals Evolutionary Causalities and Consequences of Phago-Mixotrophic Mode of Nutrition.</title>
        <authorList>
            <person name="Burns J.A."/>
            <person name="Paasch A."/>
            <person name="Narechania A."/>
            <person name="Kim E."/>
        </authorList>
    </citation>
    <scope>NUCLEOTIDE SEQUENCE [LARGE SCALE GENOMIC DNA]</scope>
    <source>
        <strain evidence="4 5">PLY_AMNH</strain>
    </source>
</reference>
<evidence type="ECO:0000256" key="2">
    <source>
        <dbReference type="ARBA" id="ARBA00022837"/>
    </source>
</evidence>
<dbReference type="FunFam" id="1.10.238.10:FF:000178">
    <property type="entry name" value="Calmodulin-2 A"/>
    <property type="match status" value="1"/>
</dbReference>
<keyword evidence="2" id="KW-0106">Calcium</keyword>
<dbReference type="InterPro" id="IPR002048">
    <property type="entry name" value="EF_hand_dom"/>
</dbReference>
<dbReference type="PROSITE" id="PS00018">
    <property type="entry name" value="EF_HAND_1"/>
    <property type="match status" value="1"/>
</dbReference>
<dbReference type="GO" id="GO:0005509">
    <property type="term" value="F:calcium ion binding"/>
    <property type="evidence" value="ECO:0007669"/>
    <property type="project" value="InterPro"/>
</dbReference>
<proteinExistence type="predicted"/>
<dbReference type="SMART" id="SM00054">
    <property type="entry name" value="EFh"/>
    <property type="match status" value="2"/>
</dbReference>
<dbReference type="AlphaFoldDB" id="A0AAE0EV09"/>
<dbReference type="SUPFAM" id="SSF47473">
    <property type="entry name" value="EF-hand"/>
    <property type="match status" value="1"/>
</dbReference>
<sequence length="170" mass="19246">MPPLTKEEIKQCKEAFDAFDEDRSGSIDLPNLKLILTKMGCPPSDVELHLMMAKVDRDSSQEMNFAEFLSQVAREQSLPKPEDADVDNREAFEAMGGASDLSEGAKIEKLTSFLEEFGLQVDLNEYEPKVNEETGERTLEYDNFVRLLTPPKKPQEITKSLTRNGPTRLY</sequence>
<dbReference type="CDD" id="cd00051">
    <property type="entry name" value="EFh"/>
    <property type="match status" value="1"/>
</dbReference>
<name>A0AAE0EV09_9CHLO</name>
<keyword evidence="5" id="KW-1185">Reference proteome</keyword>
<evidence type="ECO:0000256" key="1">
    <source>
        <dbReference type="ARBA" id="ARBA00022737"/>
    </source>
</evidence>
<accession>A0AAE0EV09</accession>
<dbReference type="PROSITE" id="PS50222">
    <property type="entry name" value="EF_HAND_2"/>
    <property type="match status" value="1"/>
</dbReference>
<evidence type="ECO:0000313" key="5">
    <source>
        <dbReference type="Proteomes" id="UP001190700"/>
    </source>
</evidence>
<dbReference type="Proteomes" id="UP001190700">
    <property type="component" value="Unassembled WGS sequence"/>
</dbReference>
<evidence type="ECO:0000313" key="4">
    <source>
        <dbReference type="EMBL" id="KAK3241254.1"/>
    </source>
</evidence>
<dbReference type="EMBL" id="LGRX02033435">
    <property type="protein sequence ID" value="KAK3241254.1"/>
    <property type="molecule type" value="Genomic_DNA"/>
</dbReference>
<dbReference type="PANTHER" id="PTHR23048:SF0">
    <property type="entry name" value="CALMODULIN LIKE 3"/>
    <property type="match status" value="1"/>
</dbReference>
<organism evidence="4 5">
    <name type="scientific">Cymbomonas tetramitiformis</name>
    <dbReference type="NCBI Taxonomy" id="36881"/>
    <lineage>
        <taxon>Eukaryota</taxon>
        <taxon>Viridiplantae</taxon>
        <taxon>Chlorophyta</taxon>
        <taxon>Pyramimonadophyceae</taxon>
        <taxon>Pyramimonadales</taxon>
        <taxon>Pyramimonadaceae</taxon>
        <taxon>Cymbomonas</taxon>
    </lineage>
</organism>
<protein>
    <recommendedName>
        <fullName evidence="3">EF-hand domain-containing protein</fullName>
    </recommendedName>
</protein>
<evidence type="ECO:0000259" key="3">
    <source>
        <dbReference type="PROSITE" id="PS50222"/>
    </source>
</evidence>
<dbReference type="Pfam" id="PF13499">
    <property type="entry name" value="EF-hand_7"/>
    <property type="match status" value="1"/>
</dbReference>
<dbReference type="PANTHER" id="PTHR23048">
    <property type="entry name" value="MYOSIN LIGHT CHAIN 1, 3"/>
    <property type="match status" value="1"/>
</dbReference>
<gene>
    <name evidence="4" type="ORF">CYMTET_48956</name>
</gene>
<dbReference type="InterPro" id="IPR050230">
    <property type="entry name" value="CALM/Myosin/TropC-like"/>
</dbReference>
<dbReference type="Gene3D" id="1.10.238.10">
    <property type="entry name" value="EF-hand"/>
    <property type="match status" value="1"/>
</dbReference>
<comment type="caution">
    <text evidence="4">The sequence shown here is derived from an EMBL/GenBank/DDBJ whole genome shotgun (WGS) entry which is preliminary data.</text>
</comment>
<dbReference type="InterPro" id="IPR011992">
    <property type="entry name" value="EF-hand-dom_pair"/>
</dbReference>
<keyword evidence="1" id="KW-0677">Repeat</keyword>
<dbReference type="GO" id="GO:0016460">
    <property type="term" value="C:myosin II complex"/>
    <property type="evidence" value="ECO:0007669"/>
    <property type="project" value="TreeGrafter"/>
</dbReference>
<feature type="domain" description="EF-hand" evidence="3">
    <location>
        <begin position="7"/>
        <end position="42"/>
    </location>
</feature>
<dbReference type="InterPro" id="IPR018247">
    <property type="entry name" value="EF_Hand_1_Ca_BS"/>
</dbReference>